<comment type="caution">
    <text evidence="6">The sequence shown here is derived from an EMBL/GenBank/DDBJ whole genome shotgun (WGS) entry which is preliminary data.</text>
</comment>
<gene>
    <name evidence="6" type="ORF">GCM10011333_03330</name>
</gene>
<reference evidence="6" key="2">
    <citation type="submission" date="2020-09" db="EMBL/GenBank/DDBJ databases">
        <authorList>
            <person name="Sun Q."/>
            <person name="Zhou Y."/>
        </authorList>
    </citation>
    <scope>NUCLEOTIDE SEQUENCE</scope>
    <source>
        <strain evidence="6">CGMCC 1.12785</strain>
    </source>
</reference>
<dbReference type="SUPFAM" id="SSF53822">
    <property type="entry name" value="Periplasmic binding protein-like I"/>
    <property type="match status" value="1"/>
</dbReference>
<dbReference type="SUPFAM" id="SSF47413">
    <property type="entry name" value="lambda repressor-like DNA-binding domains"/>
    <property type="match status" value="1"/>
</dbReference>
<dbReference type="InterPro" id="IPR046335">
    <property type="entry name" value="LacI/GalR-like_sensor"/>
</dbReference>
<dbReference type="GO" id="GO:0000976">
    <property type="term" value="F:transcription cis-regulatory region binding"/>
    <property type="evidence" value="ECO:0007669"/>
    <property type="project" value="TreeGrafter"/>
</dbReference>
<protein>
    <submittedName>
        <fullName evidence="6">LacI family transcriptional regulator</fullName>
    </submittedName>
</protein>
<keyword evidence="3" id="KW-0804">Transcription</keyword>
<dbReference type="CDD" id="cd06267">
    <property type="entry name" value="PBP1_LacI_sugar_binding-like"/>
    <property type="match status" value="1"/>
</dbReference>
<accession>A0A8J2TVI9</accession>
<dbReference type="PANTHER" id="PTHR30146:SF109">
    <property type="entry name" value="HTH-TYPE TRANSCRIPTIONAL REGULATOR GALS"/>
    <property type="match status" value="1"/>
</dbReference>
<feature type="region of interest" description="Disordered" evidence="4">
    <location>
        <begin position="356"/>
        <end position="407"/>
    </location>
</feature>
<dbReference type="CDD" id="cd01392">
    <property type="entry name" value="HTH_LacI"/>
    <property type="match status" value="1"/>
</dbReference>
<sequence length="407" mass="43056">MSQAKDDARTASGRPEQVRRPARVSAAAVARAAGVSPAAVSYVMNGRGGVSAETRRHIVNVANTLGYRPHRETASRTRQLTRVIGLIVPNIVNPMYTRWAQDVITVTAREGFEVFVTTTQDDPDTLAQCASTLAARNVDGVILVAALREDARAVRTLRQRGIPYVYLSRRLDHVPGDFVGIHDGAAAAQLMRHLLEHGYTDIATVIGPRFSSASLQREQSFIQTAEAAGVTIGGNRKISTMLNADGGRAAARHLLQDGNPPRAIACGSDEIAIGIMDHLLARGLRVPEDVAIVSCDGLPHSRSAMIGLTTAVQPTAAMSARTVELLLDQITTPRRTCTATVFEHELHIGRSCGCRPSAGAGSEPAPAGSHTAARSRTRPAAPAQTHAASIAEDSPPGPSTHPKGTVT</sequence>
<dbReference type="PROSITE" id="PS50932">
    <property type="entry name" value="HTH_LACI_2"/>
    <property type="match status" value="1"/>
</dbReference>
<keyword evidence="7" id="KW-1185">Reference proteome</keyword>
<dbReference type="Proteomes" id="UP000616114">
    <property type="component" value="Unassembled WGS sequence"/>
</dbReference>
<dbReference type="PANTHER" id="PTHR30146">
    <property type="entry name" value="LACI-RELATED TRANSCRIPTIONAL REPRESSOR"/>
    <property type="match status" value="1"/>
</dbReference>
<evidence type="ECO:0000256" key="2">
    <source>
        <dbReference type="ARBA" id="ARBA00023125"/>
    </source>
</evidence>
<dbReference type="SMART" id="SM00354">
    <property type="entry name" value="HTH_LACI"/>
    <property type="match status" value="1"/>
</dbReference>
<proteinExistence type="predicted"/>
<dbReference type="Gene3D" id="1.10.260.40">
    <property type="entry name" value="lambda repressor-like DNA-binding domains"/>
    <property type="match status" value="1"/>
</dbReference>
<feature type="domain" description="HTH lacI-type" evidence="5">
    <location>
        <begin position="24"/>
        <end position="78"/>
    </location>
</feature>
<dbReference type="GO" id="GO:0003700">
    <property type="term" value="F:DNA-binding transcription factor activity"/>
    <property type="evidence" value="ECO:0007669"/>
    <property type="project" value="TreeGrafter"/>
</dbReference>
<evidence type="ECO:0000259" key="5">
    <source>
        <dbReference type="PROSITE" id="PS50932"/>
    </source>
</evidence>
<evidence type="ECO:0000313" key="6">
    <source>
        <dbReference type="EMBL" id="GGA03892.1"/>
    </source>
</evidence>
<feature type="compositionally biased region" description="Low complexity" evidence="4">
    <location>
        <begin position="356"/>
        <end position="383"/>
    </location>
</feature>
<evidence type="ECO:0000256" key="4">
    <source>
        <dbReference type="SAM" id="MobiDB-lite"/>
    </source>
</evidence>
<dbReference type="AlphaFoldDB" id="A0A8J2TVI9"/>
<reference evidence="6" key="1">
    <citation type="journal article" date="2014" name="Int. J. Syst. Evol. Microbiol.">
        <title>Complete genome sequence of Corynebacterium casei LMG S-19264T (=DSM 44701T), isolated from a smear-ripened cheese.</title>
        <authorList>
            <consortium name="US DOE Joint Genome Institute (JGI-PGF)"/>
            <person name="Walter F."/>
            <person name="Albersmeier A."/>
            <person name="Kalinowski J."/>
            <person name="Ruckert C."/>
        </authorList>
    </citation>
    <scope>NUCLEOTIDE SEQUENCE</scope>
    <source>
        <strain evidence="6">CGMCC 1.12785</strain>
    </source>
</reference>
<dbReference type="Gene3D" id="3.40.50.2300">
    <property type="match status" value="2"/>
</dbReference>
<evidence type="ECO:0000313" key="7">
    <source>
        <dbReference type="Proteomes" id="UP000616114"/>
    </source>
</evidence>
<keyword evidence="1" id="KW-0805">Transcription regulation</keyword>
<dbReference type="InterPro" id="IPR000843">
    <property type="entry name" value="HTH_LacI"/>
</dbReference>
<name>A0A8J2TVI9_9MICO</name>
<evidence type="ECO:0000256" key="1">
    <source>
        <dbReference type="ARBA" id="ARBA00023015"/>
    </source>
</evidence>
<organism evidence="6 7">
    <name type="scientific">Sediminivirga luteola</name>
    <dbReference type="NCBI Taxonomy" id="1774748"/>
    <lineage>
        <taxon>Bacteria</taxon>
        <taxon>Bacillati</taxon>
        <taxon>Actinomycetota</taxon>
        <taxon>Actinomycetes</taxon>
        <taxon>Micrococcales</taxon>
        <taxon>Brevibacteriaceae</taxon>
        <taxon>Sediminivirga</taxon>
    </lineage>
</organism>
<dbReference type="Pfam" id="PF13377">
    <property type="entry name" value="Peripla_BP_3"/>
    <property type="match status" value="1"/>
</dbReference>
<dbReference type="InterPro" id="IPR028082">
    <property type="entry name" value="Peripla_BP_I"/>
</dbReference>
<dbReference type="InterPro" id="IPR010982">
    <property type="entry name" value="Lambda_DNA-bd_dom_sf"/>
</dbReference>
<dbReference type="EMBL" id="BMFY01000001">
    <property type="protein sequence ID" value="GGA03892.1"/>
    <property type="molecule type" value="Genomic_DNA"/>
</dbReference>
<dbReference type="Pfam" id="PF00356">
    <property type="entry name" value="LacI"/>
    <property type="match status" value="1"/>
</dbReference>
<evidence type="ECO:0000256" key="3">
    <source>
        <dbReference type="ARBA" id="ARBA00023163"/>
    </source>
</evidence>
<feature type="region of interest" description="Disordered" evidence="4">
    <location>
        <begin position="1"/>
        <end position="23"/>
    </location>
</feature>
<keyword evidence="2" id="KW-0238">DNA-binding</keyword>